<proteinExistence type="predicted"/>
<evidence type="ECO:0000313" key="1">
    <source>
        <dbReference type="EnsemblProtists" id="EOD39942"/>
    </source>
</evidence>
<dbReference type="KEGG" id="ehx:EMIHUDRAFT_223135"/>
<protein>
    <submittedName>
        <fullName evidence="1">Uncharacterized protein</fullName>
    </submittedName>
</protein>
<dbReference type="PaxDb" id="2903-EOD39942"/>
<organism evidence="1 2">
    <name type="scientific">Emiliania huxleyi (strain CCMP1516)</name>
    <dbReference type="NCBI Taxonomy" id="280463"/>
    <lineage>
        <taxon>Eukaryota</taxon>
        <taxon>Haptista</taxon>
        <taxon>Haptophyta</taxon>
        <taxon>Prymnesiophyceae</taxon>
        <taxon>Isochrysidales</taxon>
        <taxon>Noelaerhabdaceae</taxon>
        <taxon>Emiliania</taxon>
    </lineage>
</organism>
<evidence type="ECO:0000313" key="2">
    <source>
        <dbReference type="Proteomes" id="UP000013827"/>
    </source>
</evidence>
<dbReference type="Proteomes" id="UP000013827">
    <property type="component" value="Unassembled WGS sequence"/>
</dbReference>
<name>A0A0D3KW07_EMIH1</name>
<reference evidence="1" key="2">
    <citation type="submission" date="2024-10" db="UniProtKB">
        <authorList>
            <consortium name="EnsemblProtists"/>
        </authorList>
    </citation>
    <scope>IDENTIFICATION</scope>
</reference>
<sequence length="145" mass="15137">MRGGAARDVLRSLPQMREGARVELLGLSHSASLREWSAAAPPPAPSSEVSARASQLSAMLTRLTDLRLPVGTAHPPAAGQAAVSPSAARRRSECAHLVALAPDLINAIGRPTSEDGGALAGREVQRLQEAIREALQLVFASLPKP</sequence>
<reference evidence="2" key="1">
    <citation type="journal article" date="2013" name="Nature">
        <title>Pan genome of the phytoplankton Emiliania underpins its global distribution.</title>
        <authorList>
            <person name="Read B.A."/>
            <person name="Kegel J."/>
            <person name="Klute M.J."/>
            <person name="Kuo A."/>
            <person name="Lefebvre S.C."/>
            <person name="Maumus F."/>
            <person name="Mayer C."/>
            <person name="Miller J."/>
            <person name="Monier A."/>
            <person name="Salamov A."/>
            <person name="Young J."/>
            <person name="Aguilar M."/>
            <person name="Claverie J.M."/>
            <person name="Frickenhaus S."/>
            <person name="Gonzalez K."/>
            <person name="Herman E.K."/>
            <person name="Lin Y.C."/>
            <person name="Napier J."/>
            <person name="Ogata H."/>
            <person name="Sarno A.F."/>
            <person name="Shmutz J."/>
            <person name="Schroeder D."/>
            <person name="de Vargas C."/>
            <person name="Verret F."/>
            <person name="von Dassow P."/>
            <person name="Valentin K."/>
            <person name="Van de Peer Y."/>
            <person name="Wheeler G."/>
            <person name="Dacks J.B."/>
            <person name="Delwiche C.F."/>
            <person name="Dyhrman S.T."/>
            <person name="Glockner G."/>
            <person name="John U."/>
            <person name="Richards T."/>
            <person name="Worden A.Z."/>
            <person name="Zhang X."/>
            <person name="Grigoriev I.V."/>
            <person name="Allen A.E."/>
            <person name="Bidle K."/>
            <person name="Borodovsky M."/>
            <person name="Bowler C."/>
            <person name="Brownlee C."/>
            <person name="Cock J.M."/>
            <person name="Elias M."/>
            <person name="Gladyshev V.N."/>
            <person name="Groth M."/>
            <person name="Guda C."/>
            <person name="Hadaegh A."/>
            <person name="Iglesias-Rodriguez M.D."/>
            <person name="Jenkins J."/>
            <person name="Jones B.M."/>
            <person name="Lawson T."/>
            <person name="Leese F."/>
            <person name="Lindquist E."/>
            <person name="Lobanov A."/>
            <person name="Lomsadze A."/>
            <person name="Malik S.B."/>
            <person name="Marsh M.E."/>
            <person name="Mackinder L."/>
            <person name="Mock T."/>
            <person name="Mueller-Roeber B."/>
            <person name="Pagarete A."/>
            <person name="Parker M."/>
            <person name="Probert I."/>
            <person name="Quesneville H."/>
            <person name="Raines C."/>
            <person name="Rensing S.A."/>
            <person name="Riano-Pachon D.M."/>
            <person name="Richier S."/>
            <person name="Rokitta S."/>
            <person name="Shiraiwa Y."/>
            <person name="Soanes D.M."/>
            <person name="van der Giezen M."/>
            <person name="Wahlund T.M."/>
            <person name="Williams B."/>
            <person name="Wilson W."/>
            <person name="Wolfe G."/>
            <person name="Wurch L.L."/>
        </authorList>
    </citation>
    <scope>NUCLEOTIDE SEQUENCE</scope>
</reference>
<dbReference type="GeneID" id="17285211"/>
<keyword evidence="2" id="KW-1185">Reference proteome</keyword>
<dbReference type="RefSeq" id="XP_005792371.1">
    <property type="nucleotide sequence ID" value="XM_005792314.1"/>
</dbReference>
<dbReference type="AlphaFoldDB" id="A0A0D3KW07"/>
<accession>A0A0D3KW07</accession>
<dbReference type="HOGENOM" id="CLU_149647_0_0_1"/>
<dbReference type="EnsemblProtists" id="EOD39942">
    <property type="protein sequence ID" value="EOD39942"/>
    <property type="gene ID" value="EMIHUDRAFT_223135"/>
</dbReference>